<reference evidence="1 2" key="1">
    <citation type="journal article" date="2021" name="Front. Genet.">
        <title>Chromosome-Level Genome Assembly Reveals Significant Gene Expansion in the Toll and IMD Signaling Pathways of Dendrolimus kikuchii.</title>
        <authorList>
            <person name="Zhou J."/>
            <person name="Wu P."/>
            <person name="Xiong Z."/>
            <person name="Liu N."/>
            <person name="Zhao N."/>
            <person name="Ji M."/>
            <person name="Qiu Y."/>
            <person name="Yang B."/>
        </authorList>
    </citation>
    <scope>NUCLEOTIDE SEQUENCE [LARGE SCALE GENOMIC DNA]</scope>
    <source>
        <strain evidence="1">Ann1</strain>
    </source>
</reference>
<comment type="caution">
    <text evidence="1">The sequence shown here is derived from an EMBL/GenBank/DDBJ whole genome shotgun (WGS) entry which is preliminary data.</text>
</comment>
<evidence type="ECO:0000313" key="2">
    <source>
        <dbReference type="Proteomes" id="UP000824533"/>
    </source>
</evidence>
<protein>
    <submittedName>
        <fullName evidence="1">Uncharacterized protein</fullName>
    </submittedName>
</protein>
<gene>
    <name evidence="1" type="ORF">K1T71_007475</name>
</gene>
<name>A0ACC1D0J5_9NEOP</name>
<organism evidence="1 2">
    <name type="scientific">Dendrolimus kikuchii</name>
    <dbReference type="NCBI Taxonomy" id="765133"/>
    <lineage>
        <taxon>Eukaryota</taxon>
        <taxon>Metazoa</taxon>
        <taxon>Ecdysozoa</taxon>
        <taxon>Arthropoda</taxon>
        <taxon>Hexapoda</taxon>
        <taxon>Insecta</taxon>
        <taxon>Pterygota</taxon>
        <taxon>Neoptera</taxon>
        <taxon>Endopterygota</taxon>
        <taxon>Lepidoptera</taxon>
        <taxon>Glossata</taxon>
        <taxon>Ditrysia</taxon>
        <taxon>Bombycoidea</taxon>
        <taxon>Lasiocampidae</taxon>
        <taxon>Dendrolimus</taxon>
    </lineage>
</organism>
<dbReference type="EMBL" id="CM034398">
    <property type="protein sequence ID" value="KAJ0177466.1"/>
    <property type="molecule type" value="Genomic_DNA"/>
</dbReference>
<proteinExistence type="predicted"/>
<dbReference type="Proteomes" id="UP000824533">
    <property type="component" value="Linkage Group LG12"/>
</dbReference>
<accession>A0ACC1D0J5</accession>
<evidence type="ECO:0000313" key="1">
    <source>
        <dbReference type="EMBL" id="KAJ0177466.1"/>
    </source>
</evidence>
<sequence length="92" mass="10368">MKGFVFFCTVVVAMCLLDVEGQSAQFYCGKKLADAWAYYCLYEEKQSANSVNQYQANKQPLEPTALQIGKRDGIVDECCFQPCDVQVLLSYC</sequence>
<keyword evidence="2" id="KW-1185">Reference proteome</keyword>